<evidence type="ECO:0000313" key="9">
    <source>
        <dbReference type="EMBL" id="AOW44088.1"/>
    </source>
</evidence>
<evidence type="ECO:0000256" key="5">
    <source>
        <dbReference type="ARBA" id="ARBA00022741"/>
    </source>
</evidence>
<evidence type="ECO:0000259" key="7">
    <source>
        <dbReference type="Pfam" id="PF00483"/>
    </source>
</evidence>
<name>A0A1D8QQD7_GRALE</name>
<dbReference type="GO" id="GO:0009298">
    <property type="term" value="P:GDP-mannose biosynthetic process"/>
    <property type="evidence" value="ECO:0007669"/>
    <property type="project" value="UniProtKB-UniPathway"/>
</dbReference>
<dbReference type="InterPro" id="IPR056729">
    <property type="entry name" value="GMPPB_C"/>
</dbReference>
<proteinExistence type="evidence at transcript level"/>
<organism evidence="9">
    <name type="scientific">Gracilariopsis lemaneiformis</name>
    <name type="common">Red alga</name>
    <name type="synonym">Gracilaria lemaneiformis</name>
    <dbReference type="NCBI Taxonomy" id="2782"/>
    <lineage>
        <taxon>Eukaryota</taxon>
        <taxon>Rhodophyta</taxon>
        <taxon>Florideophyceae</taxon>
        <taxon>Rhodymeniophycidae</taxon>
        <taxon>Gracilariales</taxon>
        <taxon>Gracilariaceae</taxon>
        <taxon>Gracilariopsis</taxon>
    </lineage>
</organism>
<dbReference type="InterPro" id="IPR005835">
    <property type="entry name" value="NTP_transferase_dom"/>
</dbReference>
<dbReference type="SUPFAM" id="SSF53448">
    <property type="entry name" value="Nucleotide-diphospho-sugar transferases"/>
    <property type="match status" value="1"/>
</dbReference>
<evidence type="ECO:0000256" key="4">
    <source>
        <dbReference type="ARBA" id="ARBA00022679"/>
    </source>
</evidence>
<comment type="pathway">
    <text evidence="1">Nucleotide-sugar biosynthesis; GDP-alpha-D-mannose biosynthesis; GDP-alpha-D-mannose from alpha-D-mannose 1-phosphate (GTP route): step 1/1.</text>
</comment>
<evidence type="ECO:0000256" key="2">
    <source>
        <dbReference type="ARBA" id="ARBA00007274"/>
    </source>
</evidence>
<dbReference type="GO" id="GO:0005525">
    <property type="term" value="F:GTP binding"/>
    <property type="evidence" value="ECO:0007669"/>
    <property type="project" value="UniProtKB-KW"/>
</dbReference>
<reference evidence="9" key="1">
    <citation type="submission" date="2016-03" db="EMBL/GenBank/DDBJ databases">
        <authorList>
            <person name="Ploux O."/>
        </authorList>
    </citation>
    <scope>NUCLEOTIDE SEQUENCE</scope>
</reference>
<feature type="domain" description="Nucleotidyl transferase" evidence="7">
    <location>
        <begin position="2"/>
        <end position="225"/>
    </location>
</feature>
<dbReference type="CDD" id="cd06425">
    <property type="entry name" value="M1P_guanylylT_B_like_N"/>
    <property type="match status" value="1"/>
</dbReference>
<dbReference type="Pfam" id="PF25087">
    <property type="entry name" value="GMPPB_C"/>
    <property type="match status" value="1"/>
</dbReference>
<dbReference type="AlphaFoldDB" id="A0A1D8QQD7"/>
<evidence type="ECO:0000256" key="3">
    <source>
        <dbReference type="ARBA" id="ARBA00012387"/>
    </source>
</evidence>
<keyword evidence="4 9" id="KW-0808">Transferase</keyword>
<comment type="similarity">
    <text evidence="2">Belongs to the transferase hexapeptide repeat family.</text>
</comment>
<feature type="domain" description="Mannose-1-phosphate guanyltransferase C-terminal" evidence="8">
    <location>
        <begin position="249"/>
        <end position="355"/>
    </location>
</feature>
<dbReference type="Gene3D" id="3.90.550.10">
    <property type="entry name" value="Spore Coat Polysaccharide Biosynthesis Protein SpsA, Chain A"/>
    <property type="match status" value="1"/>
</dbReference>
<dbReference type="EC" id="2.7.7.13" evidence="3"/>
<keyword evidence="9" id="KW-0548">Nucleotidyltransferase</keyword>
<dbReference type="EMBL" id="KU852576">
    <property type="protein sequence ID" value="AOW44088.1"/>
    <property type="molecule type" value="mRNA"/>
</dbReference>
<accession>A0A1D8QQD7</accession>
<protein>
    <recommendedName>
        <fullName evidence="3">mannose-1-phosphate guanylyltransferase</fullName>
        <ecNumber evidence="3">2.7.7.13</ecNumber>
    </recommendedName>
</protein>
<evidence type="ECO:0000259" key="8">
    <source>
        <dbReference type="Pfam" id="PF25087"/>
    </source>
</evidence>
<dbReference type="Gene3D" id="2.160.10.10">
    <property type="entry name" value="Hexapeptide repeat proteins"/>
    <property type="match status" value="1"/>
</dbReference>
<dbReference type="FunFam" id="3.90.550.10:FF:000013">
    <property type="entry name" value="mannose-1-phosphate guanyltransferase beta"/>
    <property type="match status" value="1"/>
</dbReference>
<keyword evidence="6" id="KW-0342">GTP-binding</keyword>
<dbReference type="InterPro" id="IPR045233">
    <property type="entry name" value="GMPPB_N"/>
</dbReference>
<keyword evidence="5" id="KW-0547">Nucleotide-binding</keyword>
<sequence length="358" mass="39125">MKALILVGGYGTRLRPLTLSVPKPLVHFCNKPMILHQIEALVAVGVTEVVLAVNYQPEKMHAFLKEQAKKLGIKITTSQETEPLGTAGPIKLAEPFLNDGEPFFVLNSDVSCEYPFADMISFQERTGAAGVLMATPVEDPSKFGVILYDDSGRIKDFVEKPKHFISRYINAGIYYLTPQVFDRIELRPTSIEKEVFPPMAAEGLLYVMELKGFWADVGQPKDYLVGQGMLLNALSEHDPEALVAGERYNGNVMVHPTAKIGQACSIGPDVVIGANCVIGDGTRLKGCTILPGTKIGAHSFIEKSIIGWQSSIGKWVRIEENCVLGENVTVKDEFHLHSSIVLPHKGVKSSLKPGTIVL</sequence>
<dbReference type="GO" id="GO:0004475">
    <property type="term" value="F:mannose-1-phosphate guanylyltransferase (GTP) activity"/>
    <property type="evidence" value="ECO:0007669"/>
    <property type="project" value="UniProtKB-EC"/>
</dbReference>
<dbReference type="InterPro" id="IPR029044">
    <property type="entry name" value="Nucleotide-diphossugar_trans"/>
</dbReference>
<dbReference type="UniPathway" id="UPA00126">
    <property type="reaction ID" value="UER00930"/>
</dbReference>
<dbReference type="InterPro" id="IPR050486">
    <property type="entry name" value="Mannose-1P_guanyltransferase"/>
</dbReference>
<evidence type="ECO:0000256" key="1">
    <source>
        <dbReference type="ARBA" id="ARBA00004823"/>
    </source>
</evidence>
<dbReference type="PANTHER" id="PTHR22572">
    <property type="entry name" value="SUGAR-1-PHOSPHATE GUANYL TRANSFERASE"/>
    <property type="match status" value="1"/>
</dbReference>
<evidence type="ECO:0000256" key="6">
    <source>
        <dbReference type="ARBA" id="ARBA00023134"/>
    </source>
</evidence>
<dbReference type="Pfam" id="PF00483">
    <property type="entry name" value="NTP_transferase"/>
    <property type="match status" value="1"/>
</dbReference>